<dbReference type="Proteomes" id="UP000176339">
    <property type="component" value="Unassembled WGS sequence"/>
</dbReference>
<protein>
    <submittedName>
        <fullName evidence="1">Uncharacterized protein</fullName>
    </submittedName>
</protein>
<name>A0A1F5P2U7_9BACT</name>
<gene>
    <name evidence="1" type="ORF">A2846_04660</name>
</gene>
<proteinExistence type="predicted"/>
<evidence type="ECO:0000313" key="2">
    <source>
        <dbReference type="Proteomes" id="UP000176339"/>
    </source>
</evidence>
<sequence length="166" mass="19893">MRSLEETLNYKNDSVLNKFRVLYESSLPEAQEIAREAYRWLWLNARLKQDRLQNLEGIPRILVIHLGMAVVDEYWHTFVLHTRDYEQFCMDYLGTFIHHSPSAPNFQPISREETELQLNYICEVVGEDTMIRWYEEYPVRYSAEVLIKLQKPRLFDQPCEAVHHES</sequence>
<dbReference type="EMBL" id="MFEN01000021">
    <property type="protein sequence ID" value="OGE84249.1"/>
    <property type="molecule type" value="Genomic_DNA"/>
</dbReference>
<comment type="caution">
    <text evidence="1">The sequence shown here is derived from an EMBL/GenBank/DDBJ whole genome shotgun (WGS) entry which is preliminary data.</text>
</comment>
<dbReference type="AlphaFoldDB" id="A0A1F5P2U7"/>
<reference evidence="1 2" key="1">
    <citation type="journal article" date="2016" name="Nat. Commun.">
        <title>Thousands of microbial genomes shed light on interconnected biogeochemical processes in an aquifer system.</title>
        <authorList>
            <person name="Anantharaman K."/>
            <person name="Brown C.T."/>
            <person name="Hug L.A."/>
            <person name="Sharon I."/>
            <person name="Castelle C.J."/>
            <person name="Probst A.J."/>
            <person name="Thomas B.C."/>
            <person name="Singh A."/>
            <person name="Wilkins M.J."/>
            <person name="Karaoz U."/>
            <person name="Brodie E.L."/>
            <person name="Williams K.H."/>
            <person name="Hubbard S.S."/>
            <person name="Banfield J.F."/>
        </authorList>
    </citation>
    <scope>NUCLEOTIDE SEQUENCE [LARGE SCALE GENOMIC DNA]</scope>
</reference>
<accession>A0A1F5P2U7</accession>
<organism evidence="1 2">
    <name type="scientific">Candidatus Doudnabacteria bacterium RIFCSPHIGHO2_01_FULL_49_9</name>
    <dbReference type="NCBI Taxonomy" id="1817827"/>
    <lineage>
        <taxon>Bacteria</taxon>
        <taxon>Candidatus Doudnaibacteriota</taxon>
    </lineage>
</organism>
<evidence type="ECO:0000313" key="1">
    <source>
        <dbReference type="EMBL" id="OGE84249.1"/>
    </source>
</evidence>